<feature type="domain" description="Chromo" evidence="2">
    <location>
        <begin position="215"/>
        <end position="274"/>
    </location>
</feature>
<accession>U6LHJ6</accession>
<dbReference type="PANTHER" id="PTHR37984:SF5">
    <property type="entry name" value="PROTEIN NYNRIN-LIKE"/>
    <property type="match status" value="1"/>
</dbReference>
<evidence type="ECO:0000313" key="5">
    <source>
        <dbReference type="Proteomes" id="UP000030750"/>
    </source>
</evidence>
<dbReference type="InterPro" id="IPR023780">
    <property type="entry name" value="Chromo_domain"/>
</dbReference>
<dbReference type="Gene3D" id="3.30.420.10">
    <property type="entry name" value="Ribonuclease H-like superfamily/Ribonuclease H"/>
    <property type="match status" value="1"/>
</dbReference>
<sequence length="349" mass="38592">MSSAYHPQSGGQAERVNRTLEQMLRTYIQTDEREWERLLPALELSYNTTSHSSTELSPFEAMIGQNPLTAADLDVFGNLAPTLTPSMTKLFRQLYDGAPSHILKAKRQQKMQADARRRDVQYSTGDLVWISSRNLPGLNQFSKFEPRFRGPFSVVERIGQVAYRVALPPTYTCHNVLHVSQLVPDRPRDPQMTSKEAAVGWLPLTDPAGRPTDLYAVDYILAQRGAGPSAQYLVKWRGVPEDRATWEPATHFTNCPALLRAWRRHLRKAQRSTRASPAADRPALSSEPPALPSSSGGDGDVEWPPPGSRSSSSNTQPAQSGKKKSTAAHGEARASTPHTAEKRTCLTAV</sequence>
<feature type="domain" description="Integrase catalytic" evidence="3">
    <location>
        <begin position="1"/>
        <end position="66"/>
    </location>
</feature>
<dbReference type="VEuPathDB" id="ToxoDB:EBH_0084040"/>
<keyword evidence="5" id="KW-1185">Reference proteome</keyword>
<evidence type="ECO:0000313" key="4">
    <source>
        <dbReference type="EMBL" id="CDJ49651.1"/>
    </source>
</evidence>
<dbReference type="Gene3D" id="2.40.50.40">
    <property type="match status" value="1"/>
</dbReference>
<reference evidence="4" key="2">
    <citation type="submission" date="2013-10" db="EMBL/GenBank/DDBJ databases">
        <authorList>
            <person name="Aslett M."/>
        </authorList>
    </citation>
    <scope>NUCLEOTIDE SEQUENCE [LARGE SCALE GENOMIC DNA]</scope>
    <source>
        <strain evidence="4">Houghton</strain>
    </source>
</reference>
<dbReference type="Proteomes" id="UP000030750">
    <property type="component" value="Unassembled WGS sequence"/>
</dbReference>
<dbReference type="OrthoDB" id="346468at2759"/>
<dbReference type="InterPro" id="IPR001584">
    <property type="entry name" value="Integrase_cat-core"/>
</dbReference>
<dbReference type="InterPro" id="IPR016197">
    <property type="entry name" value="Chromo-like_dom_sf"/>
</dbReference>
<dbReference type="PANTHER" id="PTHR37984">
    <property type="entry name" value="PROTEIN CBG26694"/>
    <property type="match status" value="1"/>
</dbReference>
<proteinExistence type="predicted"/>
<dbReference type="InterPro" id="IPR012337">
    <property type="entry name" value="RNaseH-like_sf"/>
</dbReference>
<gene>
    <name evidence="4" type="ORF">EBH_0084040</name>
</gene>
<feature type="compositionally biased region" description="Basic and acidic residues" evidence="1">
    <location>
        <begin position="339"/>
        <end position="349"/>
    </location>
</feature>
<dbReference type="SUPFAM" id="SSF54160">
    <property type="entry name" value="Chromo domain-like"/>
    <property type="match status" value="1"/>
</dbReference>
<dbReference type="PROSITE" id="PS50994">
    <property type="entry name" value="INTEGRASE"/>
    <property type="match status" value="1"/>
</dbReference>
<evidence type="ECO:0000256" key="1">
    <source>
        <dbReference type="SAM" id="MobiDB-lite"/>
    </source>
</evidence>
<evidence type="ECO:0000259" key="3">
    <source>
        <dbReference type="PROSITE" id="PS50994"/>
    </source>
</evidence>
<dbReference type="CDD" id="cd00024">
    <property type="entry name" value="CD_CSD"/>
    <property type="match status" value="1"/>
</dbReference>
<dbReference type="GO" id="GO:0015074">
    <property type="term" value="P:DNA integration"/>
    <property type="evidence" value="ECO:0007669"/>
    <property type="project" value="InterPro"/>
</dbReference>
<dbReference type="InterPro" id="IPR000953">
    <property type="entry name" value="Chromo/chromo_shadow_dom"/>
</dbReference>
<dbReference type="SUPFAM" id="SSF53098">
    <property type="entry name" value="Ribonuclease H-like"/>
    <property type="match status" value="1"/>
</dbReference>
<dbReference type="InterPro" id="IPR036397">
    <property type="entry name" value="RNaseH_sf"/>
</dbReference>
<feature type="compositionally biased region" description="Low complexity" evidence="1">
    <location>
        <begin position="282"/>
        <end position="295"/>
    </location>
</feature>
<dbReference type="GO" id="GO:0003676">
    <property type="term" value="F:nucleic acid binding"/>
    <property type="evidence" value="ECO:0007669"/>
    <property type="project" value="InterPro"/>
</dbReference>
<dbReference type="InterPro" id="IPR050951">
    <property type="entry name" value="Retrovirus_Pol_polyprotein"/>
</dbReference>
<protein>
    <submittedName>
        <fullName evidence="4">Retrotransposon nucleocapsid protein, related</fullName>
    </submittedName>
</protein>
<dbReference type="EMBL" id="HG711789">
    <property type="protein sequence ID" value="CDJ49651.1"/>
    <property type="molecule type" value="Genomic_DNA"/>
</dbReference>
<name>U6LHJ6_9EIME</name>
<dbReference type="PROSITE" id="PS50013">
    <property type="entry name" value="CHROMO_2"/>
    <property type="match status" value="1"/>
</dbReference>
<dbReference type="Pfam" id="PF00385">
    <property type="entry name" value="Chromo"/>
    <property type="match status" value="1"/>
</dbReference>
<dbReference type="InterPro" id="IPR056924">
    <property type="entry name" value="SH3_Tf2-1"/>
</dbReference>
<organism evidence="4 5">
    <name type="scientific">Eimeria brunetti</name>
    <dbReference type="NCBI Taxonomy" id="51314"/>
    <lineage>
        <taxon>Eukaryota</taxon>
        <taxon>Sar</taxon>
        <taxon>Alveolata</taxon>
        <taxon>Apicomplexa</taxon>
        <taxon>Conoidasida</taxon>
        <taxon>Coccidia</taxon>
        <taxon>Eucoccidiorida</taxon>
        <taxon>Eimeriorina</taxon>
        <taxon>Eimeriidae</taxon>
        <taxon>Eimeria</taxon>
    </lineage>
</organism>
<dbReference type="Pfam" id="PF24626">
    <property type="entry name" value="SH3_Tf2-1"/>
    <property type="match status" value="1"/>
</dbReference>
<feature type="region of interest" description="Disordered" evidence="1">
    <location>
        <begin position="269"/>
        <end position="349"/>
    </location>
</feature>
<evidence type="ECO:0000259" key="2">
    <source>
        <dbReference type="PROSITE" id="PS50013"/>
    </source>
</evidence>
<dbReference type="SMART" id="SM00298">
    <property type="entry name" value="CHROMO"/>
    <property type="match status" value="1"/>
</dbReference>
<dbReference type="AlphaFoldDB" id="U6LHJ6"/>
<feature type="compositionally biased region" description="Polar residues" evidence="1">
    <location>
        <begin position="308"/>
        <end position="319"/>
    </location>
</feature>
<reference evidence="4" key="1">
    <citation type="submission" date="2013-10" db="EMBL/GenBank/DDBJ databases">
        <title>Genomic analysis of the causative agents of coccidiosis in chickens.</title>
        <authorList>
            <person name="Reid A.J."/>
            <person name="Blake D."/>
            <person name="Billington K."/>
            <person name="Browne H."/>
            <person name="Dunn M."/>
            <person name="Hung S."/>
            <person name="Kawahara F."/>
            <person name="Miranda-Saavedra D."/>
            <person name="Mourier T."/>
            <person name="Nagra H."/>
            <person name="Otto T.D."/>
            <person name="Rawlings N."/>
            <person name="Sanchez A."/>
            <person name="Sanders M."/>
            <person name="Subramaniam C."/>
            <person name="Tay Y."/>
            <person name="Dear P."/>
            <person name="Doerig C."/>
            <person name="Gruber A."/>
            <person name="Parkinson J."/>
            <person name="Shirley M."/>
            <person name="Wan K.L."/>
            <person name="Berriman M."/>
            <person name="Tomley F."/>
            <person name="Pain A."/>
        </authorList>
    </citation>
    <scope>NUCLEOTIDE SEQUENCE [LARGE SCALE GENOMIC DNA]</scope>
    <source>
        <strain evidence="4">Houghton</strain>
    </source>
</reference>